<dbReference type="EMBL" id="JMSE01001323">
    <property type="protein sequence ID" value="KDN62578.1"/>
    <property type="molecule type" value="Genomic_DNA"/>
</dbReference>
<dbReference type="HOGENOM" id="CLU_773890_0_0_1"/>
<evidence type="ECO:0000313" key="3">
    <source>
        <dbReference type="Proteomes" id="UP000027238"/>
    </source>
</evidence>
<dbReference type="AlphaFoldDB" id="A0A066X0A5"/>
<gene>
    <name evidence="2" type="ORF">CSUB01_04602</name>
</gene>
<evidence type="ECO:0000313" key="2">
    <source>
        <dbReference type="EMBL" id="KDN62578.1"/>
    </source>
</evidence>
<feature type="compositionally biased region" description="Pro residues" evidence="1">
    <location>
        <begin position="223"/>
        <end position="235"/>
    </location>
</feature>
<evidence type="ECO:0000256" key="1">
    <source>
        <dbReference type="SAM" id="MobiDB-lite"/>
    </source>
</evidence>
<organism evidence="2 3">
    <name type="scientific">Colletotrichum sublineola</name>
    <name type="common">Sorghum anthracnose fungus</name>
    <dbReference type="NCBI Taxonomy" id="1173701"/>
    <lineage>
        <taxon>Eukaryota</taxon>
        <taxon>Fungi</taxon>
        <taxon>Dikarya</taxon>
        <taxon>Ascomycota</taxon>
        <taxon>Pezizomycotina</taxon>
        <taxon>Sordariomycetes</taxon>
        <taxon>Hypocreomycetidae</taxon>
        <taxon>Glomerellales</taxon>
        <taxon>Glomerellaceae</taxon>
        <taxon>Colletotrichum</taxon>
        <taxon>Colletotrichum graminicola species complex</taxon>
    </lineage>
</organism>
<feature type="compositionally biased region" description="Low complexity" evidence="1">
    <location>
        <begin position="294"/>
        <end position="307"/>
    </location>
</feature>
<reference evidence="3" key="1">
    <citation type="journal article" date="2014" name="Genome Announc.">
        <title>Draft genome sequence of Colletotrichum sublineola, a destructive pathogen of cultivated sorghum.</title>
        <authorList>
            <person name="Baroncelli R."/>
            <person name="Sanz-Martin J.M."/>
            <person name="Rech G.E."/>
            <person name="Sukno S.A."/>
            <person name="Thon M.R."/>
        </authorList>
    </citation>
    <scope>NUCLEOTIDE SEQUENCE [LARGE SCALE GENOMIC DNA]</scope>
    <source>
        <strain evidence="3">TX430BB</strain>
    </source>
</reference>
<sequence>MPTDDVFNNLSYMVALLLQSMEPATAGSREDKAMSQAALRCRMLLRLHEHVQSLAQNEDNKSYIEGLLPLLEPRLAKAANIASMAPEEEGEERFLPSWGGRDATRHFKGWLTKNFDKWEDVVGKQDEGNVTAAAAAAAAAEDTRKDDAPSDVEAITALADDLAISSPDAAHDNDDNGVVVVVSPRRRANKSNAAHGAAALKPAAPSSDVQRPPPQEAIAPASEPQPPPAIVTPPPALTPLPAEYYVFARARSARGLARQNLDKAKKEAKKAKDAYYDAAGGGFKGFEGSGGRSSGISNSSSAEASRNYTTACVKEMEASQALAEAEGKVEAAKAVFATWAREQRRERMRQGEGGGEVH</sequence>
<feature type="region of interest" description="Disordered" evidence="1">
    <location>
        <begin position="188"/>
        <end position="235"/>
    </location>
</feature>
<dbReference type="Proteomes" id="UP000027238">
    <property type="component" value="Unassembled WGS sequence"/>
</dbReference>
<feature type="region of interest" description="Disordered" evidence="1">
    <location>
        <begin position="286"/>
        <end position="307"/>
    </location>
</feature>
<keyword evidence="3" id="KW-1185">Reference proteome</keyword>
<dbReference type="OrthoDB" id="10677034at2759"/>
<feature type="compositionally biased region" description="Low complexity" evidence="1">
    <location>
        <begin position="190"/>
        <end position="204"/>
    </location>
</feature>
<accession>A0A066X0A5</accession>
<comment type="caution">
    <text evidence="2">The sequence shown here is derived from an EMBL/GenBank/DDBJ whole genome shotgun (WGS) entry which is preliminary data.</text>
</comment>
<proteinExistence type="predicted"/>
<protein>
    <submittedName>
        <fullName evidence="2">Uncharacterized protein</fullName>
    </submittedName>
</protein>
<name>A0A066X0A5_COLSU</name>